<gene>
    <name evidence="1" type="ORF">DSCO28_55930</name>
</gene>
<organism evidence="1 2">
    <name type="scientific">Desulfosarcina ovata subsp. sediminis</name>
    <dbReference type="NCBI Taxonomy" id="885957"/>
    <lineage>
        <taxon>Bacteria</taxon>
        <taxon>Pseudomonadati</taxon>
        <taxon>Thermodesulfobacteriota</taxon>
        <taxon>Desulfobacteria</taxon>
        <taxon>Desulfobacterales</taxon>
        <taxon>Desulfosarcinaceae</taxon>
        <taxon>Desulfosarcina</taxon>
    </lineage>
</organism>
<proteinExistence type="predicted"/>
<evidence type="ECO:0000313" key="2">
    <source>
        <dbReference type="Proteomes" id="UP000425960"/>
    </source>
</evidence>
<dbReference type="KEGG" id="dov:DSCO28_55930"/>
<dbReference type="Proteomes" id="UP000425960">
    <property type="component" value="Chromosome"/>
</dbReference>
<name>A0A5K7ZXN4_9BACT</name>
<evidence type="ECO:0000313" key="1">
    <source>
        <dbReference type="EMBL" id="BBO85027.1"/>
    </source>
</evidence>
<evidence type="ECO:0008006" key="3">
    <source>
        <dbReference type="Google" id="ProtNLM"/>
    </source>
</evidence>
<accession>A0A5K7ZXN4</accession>
<dbReference type="AlphaFoldDB" id="A0A5K7ZXN4"/>
<sequence>MWEQEGRDDILEWVDTIQFGDQCVHDIWVSPVSHDDVEQCPWLRKLPNQDKYICRIHDVKPEHCRNYPLSWQHAKETGCPGFDD</sequence>
<dbReference type="EMBL" id="AP021876">
    <property type="protein sequence ID" value="BBO85027.1"/>
    <property type="molecule type" value="Genomic_DNA"/>
</dbReference>
<reference evidence="1 2" key="1">
    <citation type="submission" date="2019-11" db="EMBL/GenBank/DDBJ databases">
        <title>Comparative genomics of hydrocarbon-degrading Desulfosarcina strains.</title>
        <authorList>
            <person name="Watanabe M."/>
            <person name="Kojima H."/>
            <person name="Fukui M."/>
        </authorList>
    </citation>
    <scope>NUCLEOTIDE SEQUENCE [LARGE SCALE GENOMIC DNA]</scope>
    <source>
        <strain evidence="1 2">28bB2T</strain>
    </source>
</reference>
<protein>
    <recommendedName>
        <fullName evidence="3">Zinc/iron-chelating domain-containing protein</fullName>
    </recommendedName>
</protein>